<evidence type="ECO:0000313" key="9">
    <source>
        <dbReference type="Proteomes" id="UP001059380"/>
    </source>
</evidence>
<dbReference type="EMBL" id="CP093313">
    <property type="protein sequence ID" value="UWZ86229.1"/>
    <property type="molecule type" value="Genomic_DNA"/>
</dbReference>
<dbReference type="AlphaFoldDB" id="A0A9J7BY24"/>
<dbReference type="RefSeq" id="WP_260795873.1">
    <property type="nucleotide sequence ID" value="NZ_CP093313.1"/>
</dbReference>
<dbReference type="GO" id="GO:0015031">
    <property type="term" value="P:protein transport"/>
    <property type="evidence" value="ECO:0007669"/>
    <property type="project" value="UniProtKB-KW"/>
</dbReference>
<name>A0A9J7BY24_9BACT</name>
<keyword evidence="3" id="KW-1003">Cell membrane</keyword>
<keyword evidence="4 7" id="KW-0812">Transmembrane</keyword>
<organism evidence="8 9">
    <name type="scientific">Occallatibacter riparius</name>
    <dbReference type="NCBI Taxonomy" id="1002689"/>
    <lineage>
        <taxon>Bacteria</taxon>
        <taxon>Pseudomonadati</taxon>
        <taxon>Acidobacteriota</taxon>
        <taxon>Terriglobia</taxon>
        <taxon>Terriglobales</taxon>
        <taxon>Acidobacteriaceae</taxon>
        <taxon>Occallatibacter</taxon>
    </lineage>
</organism>
<evidence type="ECO:0000256" key="3">
    <source>
        <dbReference type="ARBA" id="ARBA00022475"/>
    </source>
</evidence>
<keyword evidence="5" id="KW-1133">Transmembrane helix</keyword>
<keyword evidence="6" id="KW-0472">Membrane</keyword>
<dbReference type="Pfam" id="PF02472">
    <property type="entry name" value="ExbD"/>
    <property type="match status" value="1"/>
</dbReference>
<accession>A0A9J7BY24</accession>
<comment type="similarity">
    <text evidence="2 7">Belongs to the ExbD/TolR family.</text>
</comment>
<dbReference type="InterPro" id="IPR003400">
    <property type="entry name" value="ExbD"/>
</dbReference>
<protein>
    <submittedName>
        <fullName evidence="8">Biopolymer transporter ExbD</fullName>
    </submittedName>
</protein>
<gene>
    <name evidence="8" type="ORF">MOP44_09845</name>
</gene>
<comment type="subcellular location">
    <subcellularLocation>
        <location evidence="1">Cell membrane</location>
        <topology evidence="1">Single-pass membrane protein</topology>
    </subcellularLocation>
    <subcellularLocation>
        <location evidence="7">Cell membrane</location>
        <topology evidence="7">Single-pass type II membrane protein</topology>
    </subcellularLocation>
</comment>
<keyword evidence="9" id="KW-1185">Reference proteome</keyword>
<evidence type="ECO:0000256" key="4">
    <source>
        <dbReference type="ARBA" id="ARBA00022692"/>
    </source>
</evidence>
<evidence type="ECO:0000256" key="6">
    <source>
        <dbReference type="ARBA" id="ARBA00023136"/>
    </source>
</evidence>
<evidence type="ECO:0000313" key="8">
    <source>
        <dbReference type="EMBL" id="UWZ86229.1"/>
    </source>
</evidence>
<dbReference type="PANTHER" id="PTHR30558">
    <property type="entry name" value="EXBD MEMBRANE COMPONENT OF PMF-DRIVEN MACROMOLECULE IMPORT SYSTEM"/>
    <property type="match status" value="1"/>
</dbReference>
<keyword evidence="7" id="KW-0653">Protein transport</keyword>
<dbReference type="GO" id="GO:0005886">
    <property type="term" value="C:plasma membrane"/>
    <property type="evidence" value="ECO:0007669"/>
    <property type="project" value="UniProtKB-SubCell"/>
</dbReference>
<dbReference type="Gene3D" id="3.30.420.270">
    <property type="match status" value="1"/>
</dbReference>
<dbReference type="Proteomes" id="UP001059380">
    <property type="component" value="Chromosome"/>
</dbReference>
<dbReference type="GO" id="GO:0022857">
    <property type="term" value="F:transmembrane transporter activity"/>
    <property type="evidence" value="ECO:0007669"/>
    <property type="project" value="InterPro"/>
</dbReference>
<evidence type="ECO:0000256" key="7">
    <source>
        <dbReference type="RuleBase" id="RU003879"/>
    </source>
</evidence>
<evidence type="ECO:0000256" key="1">
    <source>
        <dbReference type="ARBA" id="ARBA00004162"/>
    </source>
</evidence>
<reference evidence="8" key="1">
    <citation type="submission" date="2021-04" db="EMBL/GenBank/DDBJ databases">
        <title>Phylogenetic analysis of Acidobacteriaceae.</title>
        <authorList>
            <person name="Qiu L."/>
            <person name="Zhang Q."/>
        </authorList>
    </citation>
    <scope>NUCLEOTIDE SEQUENCE</scope>
    <source>
        <strain evidence="8">DSM 25168</strain>
    </source>
</reference>
<proteinExistence type="inferred from homology"/>
<keyword evidence="7" id="KW-0813">Transport</keyword>
<dbReference type="PANTHER" id="PTHR30558:SF7">
    <property type="entry name" value="TOL-PAL SYSTEM PROTEIN TOLR"/>
    <property type="match status" value="1"/>
</dbReference>
<evidence type="ECO:0000256" key="2">
    <source>
        <dbReference type="ARBA" id="ARBA00005811"/>
    </source>
</evidence>
<dbReference type="KEGG" id="orp:MOP44_09845"/>
<sequence>MTMSNSGSKSMQSEINVTPMIDVLLVLLIIFMVIVPIAPRGEAASVPQPATQAVPSPGNPVVLEILKGSEDAALFRINQQDVSFQDLRARLADIYANRAQRVLFIKADDQLSFRQIAEAVDISHAAGIDRVGFITPRLAQGL</sequence>
<evidence type="ECO:0000256" key="5">
    <source>
        <dbReference type="ARBA" id="ARBA00022989"/>
    </source>
</evidence>